<dbReference type="Proteomes" id="UP000242915">
    <property type="component" value="Unassembled WGS sequence"/>
</dbReference>
<dbReference type="EMBL" id="FZOG01000009">
    <property type="protein sequence ID" value="SNT07764.1"/>
    <property type="molecule type" value="Genomic_DNA"/>
</dbReference>
<reference evidence="2" key="1">
    <citation type="submission" date="2017-06" db="EMBL/GenBank/DDBJ databases">
        <authorList>
            <person name="Varghese N."/>
            <person name="Submissions S."/>
        </authorList>
    </citation>
    <scope>NUCLEOTIDE SEQUENCE [LARGE SCALE GENOMIC DNA]</scope>
    <source>
        <strain evidence="2">CIP 108523</strain>
    </source>
</reference>
<evidence type="ECO:0000313" key="1">
    <source>
        <dbReference type="EMBL" id="SNT07764.1"/>
    </source>
</evidence>
<dbReference type="InterPro" id="IPR019289">
    <property type="entry name" value="Phage_tail_E/E"/>
</dbReference>
<organism evidence="1 2">
    <name type="scientific">Pseudomonas segetis</name>
    <dbReference type="NCBI Taxonomy" id="298908"/>
    <lineage>
        <taxon>Bacteria</taxon>
        <taxon>Pseudomonadati</taxon>
        <taxon>Pseudomonadota</taxon>
        <taxon>Gammaproteobacteria</taxon>
        <taxon>Pseudomonadales</taxon>
        <taxon>Pseudomonadaceae</taxon>
        <taxon>Pseudomonas</taxon>
    </lineage>
</organism>
<dbReference type="Pfam" id="PF10109">
    <property type="entry name" value="Phage_TAC_7"/>
    <property type="match status" value="1"/>
</dbReference>
<sequence>MSNASYLDTLDLSDEERARVQDLGDEVQVTLLEPITYKHSKFDGGDRTLTELRLVKKVKGKHMKAMDQTKGDIGQSLALVAALSGTPANAMDELDSRDMEVVLTLVEPFLPKRRRTGTP</sequence>
<proteinExistence type="predicted"/>
<gene>
    <name evidence="1" type="ORF">SAMN05216255_4446</name>
</gene>
<dbReference type="AlphaFoldDB" id="A0A239JSH3"/>
<evidence type="ECO:0000313" key="2">
    <source>
        <dbReference type="Proteomes" id="UP000242915"/>
    </source>
</evidence>
<protein>
    <submittedName>
        <fullName evidence="1">Phage tail assembly chaperone protein, E, or 41 or 14</fullName>
    </submittedName>
</protein>
<dbReference type="RefSeq" id="WP_176443240.1">
    <property type="nucleotide sequence ID" value="NZ_FZOG01000009.1"/>
</dbReference>
<accession>A0A239JSH3</accession>
<keyword evidence="2" id="KW-1185">Reference proteome</keyword>
<name>A0A239JSH3_9PSED</name>